<evidence type="ECO:0000256" key="3">
    <source>
        <dbReference type="ARBA" id="ARBA00012438"/>
    </source>
</evidence>
<gene>
    <name evidence="20" type="ORF">GCM10023332_17200</name>
</gene>
<comment type="catalytic activity">
    <reaction evidence="1">
        <text>ATP + protein L-histidine = ADP + protein N-phospho-L-histidine.</text>
        <dbReference type="EC" id="2.7.13.3"/>
    </reaction>
</comment>
<evidence type="ECO:0000256" key="7">
    <source>
        <dbReference type="ARBA" id="ARBA00022679"/>
    </source>
</evidence>
<evidence type="ECO:0000259" key="19">
    <source>
        <dbReference type="PROSITE" id="PS50894"/>
    </source>
</evidence>
<evidence type="ECO:0000259" key="18">
    <source>
        <dbReference type="PROSITE" id="PS50110"/>
    </source>
</evidence>
<evidence type="ECO:0000256" key="12">
    <source>
        <dbReference type="ARBA" id="ARBA00023012"/>
    </source>
</evidence>
<keyword evidence="8 16" id="KW-0812">Transmembrane</keyword>
<dbReference type="RefSeq" id="WP_345295091.1">
    <property type="nucleotide sequence ID" value="NZ_BAABJY010000002.1"/>
</dbReference>
<dbReference type="InterPro" id="IPR008207">
    <property type="entry name" value="Sig_transdc_His_kin_Hpt_dom"/>
</dbReference>
<keyword evidence="13 16" id="KW-0472">Membrane</keyword>
<dbReference type="SUPFAM" id="SSF47384">
    <property type="entry name" value="Homodimeric domain of signal transducing histidine kinase"/>
    <property type="match status" value="1"/>
</dbReference>
<dbReference type="PROSITE" id="PS50894">
    <property type="entry name" value="HPT"/>
    <property type="match status" value="1"/>
</dbReference>
<keyword evidence="10 20" id="KW-0067">ATP-binding</keyword>
<reference evidence="21" key="1">
    <citation type="journal article" date="2019" name="Int. J. Syst. Evol. Microbiol.">
        <title>The Global Catalogue of Microorganisms (GCM) 10K type strain sequencing project: providing services to taxonomists for standard genome sequencing and annotation.</title>
        <authorList>
            <consortium name="The Broad Institute Genomics Platform"/>
            <consortium name="The Broad Institute Genome Sequencing Center for Infectious Disease"/>
            <person name="Wu L."/>
            <person name="Ma J."/>
        </authorList>
    </citation>
    <scope>NUCLEOTIDE SEQUENCE [LARGE SCALE GENOMIC DNA]</scope>
    <source>
        <strain evidence="21">JCM 18392</strain>
    </source>
</reference>
<sequence>MNAAVQWLKSRVSQRPDSEHGQALVRIAVLLVVLVYMILREQFGIAPDGATKLVMLMVVTGFSVGTALLVAILVDPGVSHARRAIGMASDYGLMGAAMVVMGEPLAWVYVILMWVTVGNGLRYGNRYLFCAVAMAVASFGAVITLTPYWSDNRTLSIGLLLGLAAVPLYLSGLLRALTQATNEARRANEAKSLFLANMSHEFRTPLNGLSGTSELLGTTRLDEEQRGYVDTIQASTKSLLALVEDVLDISAIEAGKFKLNTESFAIRDLVANIGLILAPAAKAKGLDYSVAIADDVAPEVFGDPAHLRQVLINLVNNAIKFTDRGFVRLEVASAETEVASGTRLRFTVSDSGIGIPASARAKLFEAFEQADASLSRRHGGTGLGTTIAKGLTEAMGGRIGFESTEGEGSRFWVELPFQLPVVEPQVAGAAAEGRETVDAAAQARTENIIAFSDPFLRHRARIRSMQVLIADDHAANRMVLQGLLQKAGHKVVAVSDGEAVLDAVELSDYDLVIVDLHMPGISGLEMLRQLRVMEAGGRRKTPVVMFSADVTPDAIRKCEEAGAHSFMPKPIVATRLLATLAEIATGSAGAPDEDKPASAHSALLREDGTLDSSVLDELGALAMGEAFEKEFIEQCLSDAQGCVAAFEQQGAAERWDQIREQAHALKGVASNLGLLKLAAGAGEVMHLPDWQLSREWRQRLVGLREKLAQGRSALAARADARAQDNSERKG</sequence>
<evidence type="ECO:0000256" key="5">
    <source>
        <dbReference type="ARBA" id="ARBA00022519"/>
    </source>
</evidence>
<dbReference type="CDD" id="cd16922">
    <property type="entry name" value="HATPase_EvgS-ArcB-TorS-like"/>
    <property type="match status" value="1"/>
</dbReference>
<evidence type="ECO:0000256" key="10">
    <source>
        <dbReference type="ARBA" id="ARBA00022840"/>
    </source>
</evidence>
<dbReference type="SUPFAM" id="SSF52172">
    <property type="entry name" value="CheY-like"/>
    <property type="match status" value="1"/>
</dbReference>
<evidence type="ECO:0000256" key="1">
    <source>
        <dbReference type="ARBA" id="ARBA00000085"/>
    </source>
</evidence>
<protein>
    <recommendedName>
        <fullName evidence="3">histidine kinase</fullName>
        <ecNumber evidence="3">2.7.13.3</ecNumber>
    </recommendedName>
</protein>
<feature type="modified residue" description="4-aspartylphosphate" evidence="15">
    <location>
        <position position="515"/>
    </location>
</feature>
<evidence type="ECO:0000256" key="15">
    <source>
        <dbReference type="PROSITE-ProRule" id="PRU00169"/>
    </source>
</evidence>
<dbReference type="InterPro" id="IPR005467">
    <property type="entry name" value="His_kinase_dom"/>
</dbReference>
<evidence type="ECO:0000256" key="11">
    <source>
        <dbReference type="ARBA" id="ARBA00022989"/>
    </source>
</evidence>
<dbReference type="Pfam" id="PF00072">
    <property type="entry name" value="Response_reg"/>
    <property type="match status" value="1"/>
</dbReference>
<dbReference type="GO" id="GO:0005524">
    <property type="term" value="F:ATP binding"/>
    <property type="evidence" value="ECO:0007669"/>
    <property type="project" value="UniProtKB-KW"/>
</dbReference>
<evidence type="ECO:0000256" key="4">
    <source>
        <dbReference type="ARBA" id="ARBA00022475"/>
    </source>
</evidence>
<feature type="domain" description="HPt" evidence="19">
    <location>
        <begin position="624"/>
        <end position="721"/>
    </location>
</feature>
<dbReference type="SMART" id="SM00388">
    <property type="entry name" value="HisKA"/>
    <property type="match status" value="1"/>
</dbReference>
<evidence type="ECO:0000256" key="13">
    <source>
        <dbReference type="ARBA" id="ARBA00023136"/>
    </source>
</evidence>
<feature type="transmembrane region" description="Helical" evidence="16">
    <location>
        <begin position="155"/>
        <end position="177"/>
    </location>
</feature>
<comment type="subcellular location">
    <subcellularLocation>
        <location evidence="2">Cell inner membrane</location>
        <topology evidence="2">Multi-pass membrane protein</topology>
    </subcellularLocation>
</comment>
<evidence type="ECO:0000256" key="9">
    <source>
        <dbReference type="ARBA" id="ARBA00022777"/>
    </source>
</evidence>
<feature type="transmembrane region" description="Helical" evidence="16">
    <location>
        <begin position="127"/>
        <end position="149"/>
    </location>
</feature>
<dbReference type="InterPro" id="IPR001789">
    <property type="entry name" value="Sig_transdc_resp-reg_receiver"/>
</dbReference>
<dbReference type="InterPro" id="IPR036641">
    <property type="entry name" value="HPT_dom_sf"/>
</dbReference>
<dbReference type="EC" id="2.7.13.3" evidence="3"/>
<keyword evidence="6 15" id="KW-0597">Phosphoprotein</keyword>
<dbReference type="InterPro" id="IPR003594">
    <property type="entry name" value="HATPase_dom"/>
</dbReference>
<evidence type="ECO:0000313" key="20">
    <source>
        <dbReference type="EMBL" id="GAA4865596.1"/>
    </source>
</evidence>
<dbReference type="SUPFAM" id="SSF47226">
    <property type="entry name" value="Histidine-containing phosphotransfer domain, HPT domain"/>
    <property type="match status" value="1"/>
</dbReference>
<dbReference type="Gene3D" id="1.10.287.130">
    <property type="match status" value="1"/>
</dbReference>
<evidence type="ECO:0000256" key="2">
    <source>
        <dbReference type="ARBA" id="ARBA00004429"/>
    </source>
</evidence>
<dbReference type="Proteomes" id="UP001501323">
    <property type="component" value="Unassembled WGS sequence"/>
</dbReference>
<dbReference type="InterPro" id="IPR004358">
    <property type="entry name" value="Sig_transdc_His_kin-like_C"/>
</dbReference>
<keyword evidence="12" id="KW-0902">Two-component regulatory system</keyword>
<name>A0ABP9E6E3_9GAMM</name>
<keyword evidence="9" id="KW-0418">Kinase</keyword>
<dbReference type="Pfam" id="PF00512">
    <property type="entry name" value="HisKA"/>
    <property type="match status" value="1"/>
</dbReference>
<dbReference type="CDD" id="cd17546">
    <property type="entry name" value="REC_hyHK_CKI1_RcsC-like"/>
    <property type="match status" value="1"/>
</dbReference>
<dbReference type="PROSITE" id="PS50110">
    <property type="entry name" value="RESPONSE_REGULATORY"/>
    <property type="match status" value="1"/>
</dbReference>
<dbReference type="InterPro" id="IPR011006">
    <property type="entry name" value="CheY-like_superfamily"/>
</dbReference>
<dbReference type="InterPro" id="IPR036890">
    <property type="entry name" value="HATPase_C_sf"/>
</dbReference>
<keyword evidence="11 16" id="KW-1133">Transmembrane helix</keyword>
<dbReference type="SMART" id="SM00448">
    <property type="entry name" value="REC"/>
    <property type="match status" value="1"/>
</dbReference>
<feature type="domain" description="Histidine kinase" evidence="17">
    <location>
        <begin position="197"/>
        <end position="419"/>
    </location>
</feature>
<keyword evidence="7" id="KW-0808">Transferase</keyword>
<dbReference type="SMART" id="SM00387">
    <property type="entry name" value="HATPase_c"/>
    <property type="match status" value="1"/>
</dbReference>
<dbReference type="EMBL" id="BAABJY010000002">
    <property type="protein sequence ID" value="GAA4865596.1"/>
    <property type="molecule type" value="Genomic_DNA"/>
</dbReference>
<evidence type="ECO:0000256" key="14">
    <source>
        <dbReference type="PROSITE-ProRule" id="PRU00110"/>
    </source>
</evidence>
<feature type="domain" description="Response regulatory" evidence="18">
    <location>
        <begin position="466"/>
        <end position="584"/>
    </location>
</feature>
<accession>A0ABP9E6E3</accession>
<evidence type="ECO:0000256" key="8">
    <source>
        <dbReference type="ARBA" id="ARBA00022692"/>
    </source>
</evidence>
<dbReference type="InterPro" id="IPR003661">
    <property type="entry name" value="HisK_dim/P_dom"/>
</dbReference>
<keyword evidence="21" id="KW-1185">Reference proteome</keyword>
<dbReference type="InterPro" id="IPR036097">
    <property type="entry name" value="HisK_dim/P_sf"/>
</dbReference>
<organism evidence="20 21">
    <name type="scientific">Luteimonas vadosa</name>
    <dbReference type="NCBI Taxonomy" id="1165507"/>
    <lineage>
        <taxon>Bacteria</taxon>
        <taxon>Pseudomonadati</taxon>
        <taxon>Pseudomonadota</taxon>
        <taxon>Gammaproteobacteria</taxon>
        <taxon>Lysobacterales</taxon>
        <taxon>Lysobacteraceae</taxon>
        <taxon>Luteimonas</taxon>
    </lineage>
</organism>
<dbReference type="CDD" id="cd00082">
    <property type="entry name" value="HisKA"/>
    <property type="match status" value="1"/>
</dbReference>
<dbReference type="Gene3D" id="3.40.50.2300">
    <property type="match status" value="1"/>
</dbReference>
<evidence type="ECO:0000256" key="6">
    <source>
        <dbReference type="ARBA" id="ARBA00022553"/>
    </source>
</evidence>
<keyword evidence="4" id="KW-1003">Cell membrane</keyword>
<dbReference type="SUPFAM" id="SSF55874">
    <property type="entry name" value="ATPase domain of HSP90 chaperone/DNA topoisomerase II/histidine kinase"/>
    <property type="match status" value="1"/>
</dbReference>
<evidence type="ECO:0000259" key="17">
    <source>
        <dbReference type="PROSITE" id="PS50109"/>
    </source>
</evidence>
<feature type="transmembrane region" description="Helical" evidence="16">
    <location>
        <begin position="94"/>
        <end position="115"/>
    </location>
</feature>
<feature type="modified residue" description="Phosphohistidine" evidence="14">
    <location>
        <position position="663"/>
    </location>
</feature>
<dbReference type="CDD" id="cd00088">
    <property type="entry name" value="HPT"/>
    <property type="match status" value="1"/>
</dbReference>
<dbReference type="Pfam" id="PF01627">
    <property type="entry name" value="Hpt"/>
    <property type="match status" value="1"/>
</dbReference>
<evidence type="ECO:0000313" key="21">
    <source>
        <dbReference type="Proteomes" id="UP001501323"/>
    </source>
</evidence>
<keyword evidence="10 20" id="KW-0547">Nucleotide-binding</keyword>
<dbReference type="PANTHER" id="PTHR43047">
    <property type="entry name" value="TWO-COMPONENT HISTIDINE PROTEIN KINASE"/>
    <property type="match status" value="1"/>
</dbReference>
<feature type="transmembrane region" description="Helical" evidence="16">
    <location>
        <begin position="51"/>
        <end position="74"/>
    </location>
</feature>
<dbReference type="Gene3D" id="1.20.120.160">
    <property type="entry name" value="HPT domain"/>
    <property type="match status" value="1"/>
</dbReference>
<proteinExistence type="predicted"/>
<feature type="transmembrane region" description="Helical" evidence="16">
    <location>
        <begin position="20"/>
        <end position="39"/>
    </location>
</feature>
<dbReference type="PROSITE" id="PS50109">
    <property type="entry name" value="HIS_KIN"/>
    <property type="match status" value="1"/>
</dbReference>
<dbReference type="Gene3D" id="3.30.565.10">
    <property type="entry name" value="Histidine kinase-like ATPase, C-terminal domain"/>
    <property type="match status" value="1"/>
</dbReference>
<dbReference type="SMART" id="SM00073">
    <property type="entry name" value="HPT"/>
    <property type="match status" value="1"/>
</dbReference>
<evidence type="ECO:0000256" key="16">
    <source>
        <dbReference type="SAM" id="Phobius"/>
    </source>
</evidence>
<dbReference type="PRINTS" id="PR00344">
    <property type="entry name" value="BCTRLSENSOR"/>
</dbReference>
<keyword evidence="5" id="KW-0997">Cell inner membrane</keyword>
<dbReference type="PANTHER" id="PTHR43047:SF78">
    <property type="entry name" value="SENSORY_REGULATORY PROTEIN RPFC"/>
    <property type="match status" value="1"/>
</dbReference>
<comment type="caution">
    <text evidence="20">The sequence shown here is derived from an EMBL/GenBank/DDBJ whole genome shotgun (WGS) entry which is preliminary data.</text>
</comment>
<dbReference type="Pfam" id="PF02518">
    <property type="entry name" value="HATPase_c"/>
    <property type="match status" value="1"/>
</dbReference>